<reference evidence="2" key="1">
    <citation type="journal article" date="2017" name="Biotechnol. Biofuels">
        <title>Evaluation of environmental bacterial communities as a factor affecting the growth of duckweed Lemna minor.</title>
        <authorList>
            <person name="Ishizawa H."/>
            <person name="Kuroda M."/>
            <person name="Morikawa M."/>
            <person name="Ike M."/>
        </authorList>
    </citation>
    <scope>NUCLEOTIDE SEQUENCE [LARGE SCALE GENOMIC DNA]</scope>
    <source>
        <strain evidence="2">M6</strain>
    </source>
</reference>
<dbReference type="AlphaFoldDB" id="A0A3G9G2V9"/>
<protein>
    <submittedName>
        <fullName evidence="1">Uncharacterized protein</fullName>
    </submittedName>
</protein>
<evidence type="ECO:0000313" key="2">
    <source>
        <dbReference type="Proteomes" id="UP000278756"/>
    </source>
</evidence>
<dbReference type="EMBL" id="AP018828">
    <property type="protein sequence ID" value="BBF81660.1"/>
    <property type="molecule type" value="Genomic_DNA"/>
</dbReference>
<evidence type="ECO:0000313" key="1">
    <source>
        <dbReference type="EMBL" id="BBF81660.1"/>
    </source>
</evidence>
<sequence length="74" mass="8346">MRNRHEIAPIATAGGRTRRIEAQVCFICESVLSLKIRFYDTPHLTPFACVFSSFCHAGVVRALQRLLTTEKVNP</sequence>
<gene>
    <name evidence="1" type="ORF">EM6_2262</name>
</gene>
<proteinExistence type="predicted"/>
<organism evidence="1 2">
    <name type="scientific">Asticcacaulis excentricus</name>
    <dbReference type="NCBI Taxonomy" id="78587"/>
    <lineage>
        <taxon>Bacteria</taxon>
        <taxon>Pseudomonadati</taxon>
        <taxon>Pseudomonadota</taxon>
        <taxon>Alphaproteobacteria</taxon>
        <taxon>Caulobacterales</taxon>
        <taxon>Caulobacteraceae</taxon>
        <taxon>Asticcacaulis</taxon>
    </lineage>
</organism>
<name>A0A3G9G2V9_9CAUL</name>
<accession>A0A3G9G2V9</accession>
<dbReference type="Proteomes" id="UP000278756">
    <property type="component" value="Chromosome 2"/>
</dbReference>
<reference evidence="2" key="2">
    <citation type="journal article" date="2017" name="Plant Physiol. Biochem.">
        <title>Differential oxidative and antioxidative response of duckweed Lemna minor toward plant growth promoting/inhibiting bacteria.</title>
        <authorList>
            <person name="Ishizawa H."/>
            <person name="Kuroda M."/>
            <person name="Morikawa M."/>
            <person name="Ike M."/>
        </authorList>
    </citation>
    <scope>NUCLEOTIDE SEQUENCE [LARGE SCALE GENOMIC DNA]</scope>
    <source>
        <strain evidence="2">M6</strain>
    </source>
</reference>